<reference evidence="1" key="1">
    <citation type="submission" date="2020-02" db="EMBL/GenBank/DDBJ databases">
        <authorList>
            <person name="Meier V. D."/>
        </authorList>
    </citation>
    <scope>NUCLEOTIDE SEQUENCE</scope>
    <source>
        <strain evidence="1">AVDCRST_MAG89</strain>
    </source>
</reference>
<name>A0A6J4KQV7_9BACT</name>
<sequence>MVEKKVDETAEDPGARLRLALAACDRGSTSVEDVRPGEFEGDVSGDVSASLRGDAYSGSSIGDYHDVIVLNDPSEGAEVVFYYTDDEFAREGSLSIRNNIDLEYANGVVAQIEVDGRFFVATSGTMNLRDVTVDNVDGTARFRAVELDQFDDPISGSEVIVDVAFRADYAGAINFNLSPAFSAASAKASR</sequence>
<gene>
    <name evidence="1" type="ORF">AVDCRST_MAG89-1250</name>
</gene>
<evidence type="ECO:0000313" key="1">
    <source>
        <dbReference type="EMBL" id="CAA9313064.1"/>
    </source>
</evidence>
<dbReference type="AlphaFoldDB" id="A0A6J4KQV7"/>
<accession>A0A6J4KQV7</accession>
<protein>
    <submittedName>
        <fullName evidence="1">Uncharacterized protein</fullName>
    </submittedName>
</protein>
<proteinExistence type="predicted"/>
<organism evidence="1">
    <name type="scientific">uncultured Gemmatimonadota bacterium</name>
    <dbReference type="NCBI Taxonomy" id="203437"/>
    <lineage>
        <taxon>Bacteria</taxon>
        <taxon>Pseudomonadati</taxon>
        <taxon>Gemmatimonadota</taxon>
        <taxon>environmental samples</taxon>
    </lineage>
</organism>
<dbReference type="EMBL" id="CADCTV010000276">
    <property type="protein sequence ID" value="CAA9313064.1"/>
    <property type="molecule type" value="Genomic_DNA"/>
</dbReference>